<dbReference type="Gene3D" id="2.60.120.10">
    <property type="entry name" value="Jelly Rolls"/>
    <property type="match status" value="1"/>
</dbReference>
<dbReference type="EMBL" id="BAAALG010000011">
    <property type="protein sequence ID" value="GAA1105481.1"/>
    <property type="molecule type" value="Genomic_DNA"/>
</dbReference>
<dbReference type="SUPFAM" id="SSF51182">
    <property type="entry name" value="RmlC-like cupins"/>
    <property type="match status" value="1"/>
</dbReference>
<protein>
    <recommendedName>
        <fullName evidence="1">ChrR-like cupin domain-containing protein</fullName>
    </recommendedName>
</protein>
<dbReference type="CDD" id="cd20302">
    <property type="entry name" value="cupin_DAD"/>
    <property type="match status" value="1"/>
</dbReference>
<name>A0ABN1TWC7_9ACTN</name>
<evidence type="ECO:0000313" key="3">
    <source>
        <dbReference type="Proteomes" id="UP001501581"/>
    </source>
</evidence>
<reference evidence="2 3" key="1">
    <citation type="journal article" date="2019" name="Int. J. Syst. Evol. Microbiol.">
        <title>The Global Catalogue of Microorganisms (GCM) 10K type strain sequencing project: providing services to taxonomists for standard genome sequencing and annotation.</title>
        <authorList>
            <consortium name="The Broad Institute Genomics Platform"/>
            <consortium name="The Broad Institute Genome Sequencing Center for Infectious Disease"/>
            <person name="Wu L."/>
            <person name="Ma J."/>
        </authorList>
    </citation>
    <scope>NUCLEOTIDE SEQUENCE [LARGE SCALE GENOMIC DNA]</scope>
    <source>
        <strain evidence="2 3">JCM 13008</strain>
    </source>
</reference>
<evidence type="ECO:0000259" key="1">
    <source>
        <dbReference type="Pfam" id="PF12973"/>
    </source>
</evidence>
<dbReference type="RefSeq" id="WP_343995114.1">
    <property type="nucleotide sequence ID" value="NZ_BAAALG010000011.1"/>
</dbReference>
<accession>A0ABN1TWC7</accession>
<feature type="domain" description="ChrR-like cupin" evidence="1">
    <location>
        <begin position="43"/>
        <end position="135"/>
    </location>
</feature>
<dbReference type="Proteomes" id="UP001501581">
    <property type="component" value="Unassembled WGS sequence"/>
</dbReference>
<sequence length="177" mass="20382">MSLVINSDDITLNDEQQLTDVAERYQLDDLYAPASEDYSPWMFVEGSEGMWARYLWFDLRLGQWGAMVKSEGPGVLGRHKHRSSVLGYTVSGSWGYEEYDWEAKAGDVVQESPGVIHTLRSVNPTGFETFFVLNGSIDWYDEEGNVVLVEDVFYNVHRYEQYCKQNGLEVNQALFRR</sequence>
<dbReference type="Pfam" id="PF12973">
    <property type="entry name" value="Cupin_7"/>
    <property type="match status" value="1"/>
</dbReference>
<gene>
    <name evidence="2" type="ORF">GCM10009668_26130</name>
</gene>
<keyword evidence="3" id="KW-1185">Reference proteome</keyword>
<dbReference type="InterPro" id="IPR011051">
    <property type="entry name" value="RmlC_Cupin_sf"/>
</dbReference>
<proteinExistence type="predicted"/>
<comment type="caution">
    <text evidence="2">The sequence shown here is derived from an EMBL/GenBank/DDBJ whole genome shotgun (WGS) entry which is preliminary data.</text>
</comment>
<dbReference type="InterPro" id="IPR025979">
    <property type="entry name" value="ChrR-like_cupin_dom"/>
</dbReference>
<dbReference type="InterPro" id="IPR014710">
    <property type="entry name" value="RmlC-like_jellyroll"/>
</dbReference>
<organism evidence="2 3">
    <name type="scientific">Nocardioides dubius</name>
    <dbReference type="NCBI Taxonomy" id="317019"/>
    <lineage>
        <taxon>Bacteria</taxon>
        <taxon>Bacillati</taxon>
        <taxon>Actinomycetota</taxon>
        <taxon>Actinomycetes</taxon>
        <taxon>Propionibacteriales</taxon>
        <taxon>Nocardioidaceae</taxon>
        <taxon>Nocardioides</taxon>
    </lineage>
</organism>
<evidence type="ECO:0000313" key="2">
    <source>
        <dbReference type="EMBL" id="GAA1105481.1"/>
    </source>
</evidence>